<dbReference type="GO" id="GO:0006780">
    <property type="term" value="P:uroporphyrinogen III biosynthetic process"/>
    <property type="evidence" value="ECO:0007669"/>
    <property type="project" value="UniProtKB-UniRule"/>
</dbReference>
<comment type="pathway">
    <text evidence="1 9">Porphyrin-containing compound metabolism; protoporphyrin-IX biosynthesis; coproporphyrinogen-III from 5-aminolevulinate: step 3/4.</text>
</comment>
<evidence type="ECO:0000256" key="3">
    <source>
        <dbReference type="ARBA" id="ARBA00013109"/>
    </source>
</evidence>
<dbReference type="RefSeq" id="WP_183733585.1">
    <property type="nucleotide sequence ID" value="NZ_JACHID010000014.1"/>
</dbReference>
<dbReference type="Pfam" id="PF02602">
    <property type="entry name" value="HEM4"/>
    <property type="match status" value="1"/>
</dbReference>
<dbReference type="GO" id="GO:0032259">
    <property type="term" value="P:methylation"/>
    <property type="evidence" value="ECO:0007669"/>
    <property type="project" value="UniProtKB-KW"/>
</dbReference>
<keyword evidence="4 9" id="KW-0456">Lyase</keyword>
<evidence type="ECO:0000256" key="7">
    <source>
        <dbReference type="ARBA" id="ARBA00040167"/>
    </source>
</evidence>
<comment type="caution">
    <text evidence="11">The sequence shown here is derived from an EMBL/GenBank/DDBJ whole genome shotgun (WGS) entry which is preliminary data.</text>
</comment>
<proteinExistence type="inferred from homology"/>
<dbReference type="Proteomes" id="UP000528322">
    <property type="component" value="Unassembled WGS sequence"/>
</dbReference>
<protein>
    <recommendedName>
        <fullName evidence="7 9">Uroporphyrinogen-III synthase</fullName>
        <ecNumber evidence="3 9">4.2.1.75</ecNumber>
    </recommendedName>
</protein>
<dbReference type="UniPathway" id="UPA00251">
    <property type="reaction ID" value="UER00320"/>
</dbReference>
<evidence type="ECO:0000256" key="1">
    <source>
        <dbReference type="ARBA" id="ARBA00004772"/>
    </source>
</evidence>
<comment type="catalytic activity">
    <reaction evidence="8 9">
        <text>hydroxymethylbilane = uroporphyrinogen III + H2O</text>
        <dbReference type="Rhea" id="RHEA:18965"/>
        <dbReference type="ChEBI" id="CHEBI:15377"/>
        <dbReference type="ChEBI" id="CHEBI:57308"/>
        <dbReference type="ChEBI" id="CHEBI:57845"/>
        <dbReference type="EC" id="4.2.1.75"/>
    </reaction>
</comment>
<dbReference type="InterPro" id="IPR039793">
    <property type="entry name" value="UROS/Hem4"/>
</dbReference>
<keyword evidence="11" id="KW-0808">Transferase</keyword>
<evidence type="ECO:0000256" key="6">
    <source>
        <dbReference type="ARBA" id="ARBA00037589"/>
    </source>
</evidence>
<dbReference type="GO" id="GO:0006782">
    <property type="term" value="P:protoporphyrinogen IX biosynthetic process"/>
    <property type="evidence" value="ECO:0007669"/>
    <property type="project" value="UniProtKB-UniRule"/>
</dbReference>
<evidence type="ECO:0000313" key="11">
    <source>
        <dbReference type="EMBL" id="MBB5022662.1"/>
    </source>
</evidence>
<name>A0A7W7Y6J7_9BACT</name>
<dbReference type="AlphaFoldDB" id="A0A7W7Y6J7"/>
<dbReference type="InterPro" id="IPR036108">
    <property type="entry name" value="4pyrrol_syn_uPrphyn_synt_sf"/>
</dbReference>
<keyword evidence="12" id="KW-1185">Reference proteome</keyword>
<feature type="domain" description="Tetrapyrrole biosynthesis uroporphyrinogen III synthase" evidence="10">
    <location>
        <begin position="86"/>
        <end position="306"/>
    </location>
</feature>
<evidence type="ECO:0000256" key="5">
    <source>
        <dbReference type="ARBA" id="ARBA00023244"/>
    </source>
</evidence>
<dbReference type="PANTHER" id="PTHR38042">
    <property type="entry name" value="UROPORPHYRINOGEN-III SYNTHASE, CHLOROPLASTIC"/>
    <property type="match status" value="1"/>
</dbReference>
<dbReference type="GO" id="GO:0004852">
    <property type="term" value="F:uroporphyrinogen-III synthase activity"/>
    <property type="evidence" value="ECO:0007669"/>
    <property type="project" value="UniProtKB-UniRule"/>
</dbReference>
<reference evidence="11 12" key="1">
    <citation type="submission" date="2020-08" db="EMBL/GenBank/DDBJ databases">
        <title>Genomic Encyclopedia of Type Strains, Phase IV (KMG-IV): sequencing the most valuable type-strain genomes for metagenomic binning, comparative biology and taxonomic classification.</title>
        <authorList>
            <person name="Goeker M."/>
        </authorList>
    </citation>
    <scope>NUCLEOTIDE SEQUENCE [LARGE SCALE GENOMIC DNA]</scope>
    <source>
        <strain evidence="11 12">DSM 22071</strain>
    </source>
</reference>
<dbReference type="PANTHER" id="PTHR38042:SF1">
    <property type="entry name" value="UROPORPHYRINOGEN-III SYNTHASE, CHLOROPLASTIC"/>
    <property type="match status" value="1"/>
</dbReference>
<organism evidence="11 12">
    <name type="scientific">Desulfurispira natronophila</name>
    <dbReference type="NCBI Taxonomy" id="682562"/>
    <lineage>
        <taxon>Bacteria</taxon>
        <taxon>Pseudomonadati</taxon>
        <taxon>Chrysiogenota</taxon>
        <taxon>Chrysiogenia</taxon>
        <taxon>Chrysiogenales</taxon>
        <taxon>Chrysiogenaceae</taxon>
        <taxon>Desulfurispira</taxon>
    </lineage>
</organism>
<dbReference type="GO" id="GO:0008168">
    <property type="term" value="F:methyltransferase activity"/>
    <property type="evidence" value="ECO:0007669"/>
    <property type="project" value="UniProtKB-KW"/>
</dbReference>
<evidence type="ECO:0000259" key="10">
    <source>
        <dbReference type="Pfam" id="PF02602"/>
    </source>
</evidence>
<sequence length="315" mass="35180">MSLCHVTLNLDPEESELPPEAWGRSIGFDSYSTYIQAITRYADIQHLDYQPQGECLVHSPGLILGSSDGPVTINTRPVSQSWPFTCRLLREGFRVIVAPASHTQSTLSLEEEEDMLPSLERCSHVLLTSREGVKYFAAFLRRHQQDPGRISVAVIGKGTAQASLEEGFFVDYVARTSEALSFAKELVSFFDPDDTRFLLARGVQGRNILPRVLEQNGFACDEVALYRSVGMMHPPAFLHEVLDINPDYMVFTSSFAAEFLLQSLRSQQLYLSVPIVTIGPPTSQTVEACGYTVFAQADHYDVEGLITILRELRRV</sequence>
<comment type="function">
    <text evidence="6 9">Catalyzes cyclization of the linear tetrapyrrole, hydroxymethylbilane, to the macrocyclic uroporphyrinogen III.</text>
</comment>
<gene>
    <name evidence="11" type="ORF">HNR37_002001</name>
</gene>
<accession>A0A7W7Y6J7</accession>
<dbReference type="EMBL" id="JACHID010000014">
    <property type="protein sequence ID" value="MBB5022662.1"/>
    <property type="molecule type" value="Genomic_DNA"/>
</dbReference>
<evidence type="ECO:0000256" key="8">
    <source>
        <dbReference type="ARBA" id="ARBA00048617"/>
    </source>
</evidence>
<evidence type="ECO:0000256" key="9">
    <source>
        <dbReference type="RuleBase" id="RU366031"/>
    </source>
</evidence>
<keyword evidence="5 9" id="KW-0627">Porphyrin biosynthesis</keyword>
<keyword evidence="11" id="KW-0489">Methyltransferase</keyword>
<dbReference type="EC" id="4.2.1.75" evidence="3 9"/>
<dbReference type="InterPro" id="IPR003754">
    <property type="entry name" value="4pyrrol_synth_uPrphyn_synth"/>
</dbReference>
<dbReference type="SUPFAM" id="SSF69618">
    <property type="entry name" value="HemD-like"/>
    <property type="match status" value="1"/>
</dbReference>
<dbReference type="CDD" id="cd06578">
    <property type="entry name" value="HemD"/>
    <property type="match status" value="1"/>
</dbReference>
<evidence type="ECO:0000313" key="12">
    <source>
        <dbReference type="Proteomes" id="UP000528322"/>
    </source>
</evidence>
<dbReference type="Gene3D" id="3.40.50.10090">
    <property type="match status" value="2"/>
</dbReference>
<comment type="similarity">
    <text evidence="2 9">Belongs to the uroporphyrinogen-III synthase family.</text>
</comment>
<evidence type="ECO:0000256" key="4">
    <source>
        <dbReference type="ARBA" id="ARBA00023239"/>
    </source>
</evidence>
<evidence type="ECO:0000256" key="2">
    <source>
        <dbReference type="ARBA" id="ARBA00008133"/>
    </source>
</evidence>